<feature type="binding site" evidence="6">
    <location>
        <begin position="12"/>
        <end position="14"/>
    </location>
    <ligand>
        <name>NAD(+)</name>
        <dbReference type="ChEBI" id="CHEBI:57540"/>
    </ligand>
</feature>
<keyword evidence="4 6" id="KW-0548">Nucleotidyltransferase</keyword>
<dbReference type="AlphaFoldDB" id="A0A0Q3KFS1"/>
<dbReference type="EMBL" id="LMAR01000064">
    <property type="protein sequence ID" value="KQK28659.1"/>
    <property type="molecule type" value="Genomic_DNA"/>
</dbReference>
<evidence type="ECO:0000256" key="2">
    <source>
        <dbReference type="ARBA" id="ARBA00022676"/>
    </source>
</evidence>
<organism evidence="8 9">
    <name type="scientific">Bosea thiooxidans</name>
    <dbReference type="NCBI Taxonomy" id="53254"/>
    <lineage>
        <taxon>Bacteria</taxon>
        <taxon>Pseudomonadati</taxon>
        <taxon>Pseudomonadota</taxon>
        <taxon>Alphaproteobacteria</taxon>
        <taxon>Hyphomicrobiales</taxon>
        <taxon>Boseaceae</taxon>
        <taxon>Bosea</taxon>
    </lineage>
</organism>
<accession>A0A0Q3KFS1</accession>
<name>A0A0Q3KFS1_9HYPH</name>
<gene>
    <name evidence="8" type="ORF">ARD30_21010</name>
</gene>
<keyword evidence="2 6" id="KW-0328">Glycosyltransferase</keyword>
<sequence>MPPYPTPTKLFHITAIDNLRSIAEAGELVSKNRAIASNVATANIAYQSVQGHRAVRAVNVGRGGVVHDYVPFYFAPRSPMLFTINNGNVPGCAYRQDDIVHIASSIERIRQLGLDYVFSNANAATALASFFSSLDDLEEVDWGLICEPPRLEGYCRYWQNNLGNPRYVQRMEKRMAEFLVHCGVPIAAVIEVGVRTSQMADRVSAALKGAAWAPEIRVVPGWYY</sequence>
<evidence type="ECO:0000256" key="5">
    <source>
        <dbReference type="ARBA" id="ARBA00023125"/>
    </source>
</evidence>
<keyword evidence="5 6" id="KW-0238">DNA-binding</keyword>
<dbReference type="GO" id="GO:0016779">
    <property type="term" value="F:nucleotidyltransferase activity"/>
    <property type="evidence" value="ECO:0007669"/>
    <property type="project" value="UniProtKB-UniRule"/>
</dbReference>
<dbReference type="PROSITE" id="PS52018">
    <property type="entry name" value="DART"/>
    <property type="match status" value="1"/>
</dbReference>
<evidence type="ECO:0000256" key="6">
    <source>
        <dbReference type="PROSITE-ProRule" id="PRU01362"/>
    </source>
</evidence>
<comment type="caution">
    <text evidence="8">The sequence shown here is derived from an EMBL/GenBank/DDBJ whole genome shotgun (WGS) entry which is preliminary data.</text>
</comment>
<evidence type="ECO:0000313" key="9">
    <source>
        <dbReference type="Proteomes" id="UP000051562"/>
    </source>
</evidence>
<feature type="binding site" evidence="6">
    <location>
        <position position="53"/>
    </location>
    <ligand>
        <name>NAD(+)</name>
        <dbReference type="ChEBI" id="CHEBI:57540"/>
    </ligand>
</feature>
<reference evidence="8 9" key="1">
    <citation type="submission" date="2015-10" db="EMBL/GenBank/DDBJ databases">
        <title>Draft genome of Bosea thiooxidans.</title>
        <authorList>
            <person name="Wang X."/>
        </authorList>
    </citation>
    <scope>NUCLEOTIDE SEQUENCE [LARGE SCALE GENOMIC DNA]</scope>
    <source>
        <strain evidence="8 9">CGMCC 9174</strain>
    </source>
</reference>
<evidence type="ECO:0000256" key="1">
    <source>
        <dbReference type="ARBA" id="ARBA00022649"/>
    </source>
</evidence>
<evidence type="ECO:0000259" key="7">
    <source>
        <dbReference type="PROSITE" id="PS52018"/>
    </source>
</evidence>
<dbReference type="InterPro" id="IPR029494">
    <property type="entry name" value="DarT"/>
</dbReference>
<keyword evidence="1 6" id="KW-1277">Toxin-antitoxin system</keyword>
<comment type="similarity">
    <text evidence="6">Belongs to the DarT ADP-ribosyltransferase family.</text>
</comment>
<protein>
    <recommendedName>
        <fullName evidence="7">DarT domain-containing protein</fullName>
    </recommendedName>
</protein>
<feature type="domain" description="DarT" evidence="7">
    <location>
        <begin position="8"/>
        <end position="224"/>
    </location>
</feature>
<evidence type="ECO:0000256" key="4">
    <source>
        <dbReference type="ARBA" id="ARBA00022695"/>
    </source>
</evidence>
<feature type="active site" evidence="6">
    <location>
        <position position="177"/>
    </location>
</feature>
<feature type="active site" description="Proton acceptor" evidence="6">
    <location>
        <position position="53"/>
    </location>
</feature>
<proteinExistence type="inferred from homology"/>
<evidence type="ECO:0000313" key="8">
    <source>
        <dbReference type="EMBL" id="KQK28659.1"/>
    </source>
</evidence>
<comment type="caution">
    <text evidence="6">Lacks conserved residue(s) required for the propagation of feature annotation.</text>
</comment>
<dbReference type="GO" id="GO:0016757">
    <property type="term" value="F:glycosyltransferase activity"/>
    <property type="evidence" value="ECO:0007669"/>
    <property type="project" value="UniProtKB-UniRule"/>
</dbReference>
<dbReference type="GO" id="GO:0003677">
    <property type="term" value="F:DNA binding"/>
    <property type="evidence" value="ECO:0007669"/>
    <property type="project" value="UniProtKB-UniRule"/>
</dbReference>
<keyword evidence="9" id="KW-1185">Reference proteome</keyword>
<dbReference type="Proteomes" id="UP000051562">
    <property type="component" value="Unassembled WGS sequence"/>
</dbReference>
<evidence type="ECO:0000256" key="3">
    <source>
        <dbReference type="ARBA" id="ARBA00022679"/>
    </source>
</evidence>
<comment type="catalytic activity">
    <reaction evidence="6">
        <text>a thymidine in DNA + NAD(+) = an N-(ADP-alpha-D-ribosyl)-thymidine in DNA + nicotinamide + H(+)</text>
        <dbReference type="Rhea" id="RHEA:71651"/>
        <dbReference type="Rhea" id="RHEA-COMP:13556"/>
        <dbReference type="Rhea" id="RHEA-COMP:18051"/>
        <dbReference type="ChEBI" id="CHEBI:15378"/>
        <dbReference type="ChEBI" id="CHEBI:17154"/>
        <dbReference type="ChEBI" id="CHEBI:57540"/>
        <dbReference type="ChEBI" id="CHEBI:137386"/>
        <dbReference type="ChEBI" id="CHEBI:191199"/>
    </reaction>
</comment>
<dbReference type="Pfam" id="PF14487">
    <property type="entry name" value="DarT"/>
    <property type="match status" value="1"/>
</dbReference>
<keyword evidence="3 6" id="KW-0808">Transferase</keyword>